<reference evidence="1 2" key="1">
    <citation type="submission" date="2021-03" db="EMBL/GenBank/DDBJ databases">
        <title>Enterococcal diversity collection.</title>
        <authorList>
            <person name="Gilmore M.S."/>
            <person name="Schwartzman J."/>
            <person name="Van Tyne D."/>
            <person name="Martin M."/>
            <person name="Earl A.M."/>
            <person name="Manson A.L."/>
            <person name="Straub T."/>
            <person name="Salamzade R."/>
            <person name="Saavedra J."/>
            <person name="Lebreton F."/>
            <person name="Prichula J."/>
            <person name="Schaufler K."/>
            <person name="Gaca A."/>
            <person name="Sgardioli B."/>
            <person name="Wagenaar J."/>
            <person name="Strong T."/>
        </authorList>
    </citation>
    <scope>NUCLEOTIDE SEQUENCE [LARGE SCALE GENOMIC DNA]</scope>
    <source>
        <strain evidence="1 2">669A</strain>
    </source>
</reference>
<keyword evidence="2" id="KW-1185">Reference proteome</keyword>
<evidence type="ECO:0000313" key="2">
    <source>
        <dbReference type="Proteomes" id="UP000664601"/>
    </source>
</evidence>
<evidence type="ECO:0000313" key="1">
    <source>
        <dbReference type="EMBL" id="MBO1307206.1"/>
    </source>
</evidence>
<proteinExistence type="predicted"/>
<organism evidence="1 2">
    <name type="scientific">Candidatus Enterococcus moelleringii</name>
    <dbReference type="NCBI Taxonomy" id="2815325"/>
    <lineage>
        <taxon>Bacteria</taxon>
        <taxon>Bacillati</taxon>
        <taxon>Bacillota</taxon>
        <taxon>Bacilli</taxon>
        <taxon>Lactobacillales</taxon>
        <taxon>Enterococcaceae</taxon>
        <taxon>Enterococcus</taxon>
    </lineage>
</organism>
<accession>A0ABS3LC42</accession>
<comment type="caution">
    <text evidence="1">The sequence shown here is derived from an EMBL/GenBank/DDBJ whole genome shotgun (WGS) entry which is preliminary data.</text>
</comment>
<dbReference type="EMBL" id="JAFREM010000020">
    <property type="protein sequence ID" value="MBO1307206.1"/>
    <property type="molecule type" value="Genomic_DNA"/>
</dbReference>
<name>A0ABS3LC42_9ENTE</name>
<sequence length="160" mass="18622">MVMQKVFILERTGYIEIGETIESDGKLYVITNVVNLVEYMSEDRMKVRVIAQEYGTKSVLHKFDPWYGEWDRYQRRYPGGVETEENPFLQVGDVVLLSFEQDGLLGYISKIVSVTYTGHNYQDLIMTCSVQIFPVWSDEDMRRAAKKKRLTTFKLIGKNS</sequence>
<gene>
    <name evidence="1" type="ORF">JZO70_13600</name>
</gene>
<dbReference type="RefSeq" id="WP_207674134.1">
    <property type="nucleotide sequence ID" value="NZ_JAFREM010000020.1"/>
</dbReference>
<protein>
    <submittedName>
        <fullName evidence="1">Uncharacterized protein</fullName>
    </submittedName>
</protein>
<dbReference type="Proteomes" id="UP000664601">
    <property type="component" value="Unassembled WGS sequence"/>
</dbReference>